<reference evidence="2 3" key="1">
    <citation type="submission" date="2024-01" db="EMBL/GenBank/DDBJ databases">
        <title>Genome assemblies of Stephania.</title>
        <authorList>
            <person name="Yang L."/>
        </authorList>
    </citation>
    <scope>NUCLEOTIDE SEQUENCE [LARGE SCALE GENOMIC DNA]</scope>
    <source>
        <strain evidence="2">QJT</strain>
        <tissue evidence="2">Leaf</tissue>
    </source>
</reference>
<accession>A0AAP0NTP6</accession>
<keyword evidence="1" id="KW-1133">Transmembrane helix</keyword>
<feature type="transmembrane region" description="Helical" evidence="1">
    <location>
        <begin position="12"/>
        <end position="32"/>
    </location>
</feature>
<evidence type="ECO:0000313" key="3">
    <source>
        <dbReference type="Proteomes" id="UP001417504"/>
    </source>
</evidence>
<comment type="caution">
    <text evidence="2">The sequence shown here is derived from an EMBL/GenBank/DDBJ whole genome shotgun (WGS) entry which is preliminary data.</text>
</comment>
<keyword evidence="1" id="KW-0812">Transmembrane</keyword>
<evidence type="ECO:0000256" key="1">
    <source>
        <dbReference type="SAM" id="Phobius"/>
    </source>
</evidence>
<keyword evidence="1" id="KW-0472">Membrane</keyword>
<name>A0AAP0NTP6_9MAGN</name>
<dbReference type="Proteomes" id="UP001417504">
    <property type="component" value="Unassembled WGS sequence"/>
</dbReference>
<proteinExistence type="predicted"/>
<gene>
    <name evidence="2" type="ORF">Sjap_015118</name>
</gene>
<protein>
    <recommendedName>
        <fullName evidence="4">Transmembrane protein</fullName>
    </recommendedName>
</protein>
<sequence>MGKMKKMKLRCLHFILVYAIWLYYWLLGSLGLTHFEKIMEEILLVRNGKARTNLLGGNGPHSGPNVSIAFFIFAKVTASRTTLQTRNQS</sequence>
<dbReference type="AlphaFoldDB" id="A0AAP0NTP6"/>
<organism evidence="2 3">
    <name type="scientific">Stephania japonica</name>
    <dbReference type="NCBI Taxonomy" id="461633"/>
    <lineage>
        <taxon>Eukaryota</taxon>
        <taxon>Viridiplantae</taxon>
        <taxon>Streptophyta</taxon>
        <taxon>Embryophyta</taxon>
        <taxon>Tracheophyta</taxon>
        <taxon>Spermatophyta</taxon>
        <taxon>Magnoliopsida</taxon>
        <taxon>Ranunculales</taxon>
        <taxon>Menispermaceae</taxon>
        <taxon>Menispermoideae</taxon>
        <taxon>Cissampelideae</taxon>
        <taxon>Stephania</taxon>
    </lineage>
</organism>
<evidence type="ECO:0000313" key="2">
    <source>
        <dbReference type="EMBL" id="KAK9116171.1"/>
    </source>
</evidence>
<keyword evidence="3" id="KW-1185">Reference proteome</keyword>
<evidence type="ECO:0008006" key="4">
    <source>
        <dbReference type="Google" id="ProtNLM"/>
    </source>
</evidence>
<dbReference type="EMBL" id="JBBNAE010000006">
    <property type="protein sequence ID" value="KAK9116171.1"/>
    <property type="molecule type" value="Genomic_DNA"/>
</dbReference>